<feature type="non-terminal residue" evidence="1">
    <location>
        <position position="68"/>
    </location>
</feature>
<reference evidence="1" key="1">
    <citation type="journal article" date="2021" name="New Phytol.">
        <title>Evolutionary innovations through gain and loss of genes in the ectomycorrhizal Boletales.</title>
        <authorList>
            <person name="Wu G."/>
            <person name="Miyauchi S."/>
            <person name="Morin E."/>
            <person name="Kuo A."/>
            <person name="Drula E."/>
            <person name="Varga T."/>
            <person name="Kohler A."/>
            <person name="Feng B."/>
            <person name="Cao Y."/>
            <person name="Lipzen A."/>
            <person name="Daum C."/>
            <person name="Hundley H."/>
            <person name="Pangilinan J."/>
            <person name="Johnson J."/>
            <person name="Barry K."/>
            <person name="LaButti K."/>
            <person name="Ng V."/>
            <person name="Ahrendt S."/>
            <person name="Min B."/>
            <person name="Choi I.G."/>
            <person name="Park H."/>
            <person name="Plett J.M."/>
            <person name="Magnuson J."/>
            <person name="Spatafora J.W."/>
            <person name="Nagy L.G."/>
            <person name="Henrissat B."/>
            <person name="Grigoriev I.V."/>
            <person name="Yang Z.L."/>
            <person name="Xu J."/>
            <person name="Martin F.M."/>
        </authorList>
    </citation>
    <scope>NUCLEOTIDE SEQUENCE</scope>
    <source>
        <strain evidence="1">ATCC 28755</strain>
    </source>
</reference>
<evidence type="ECO:0000313" key="2">
    <source>
        <dbReference type="Proteomes" id="UP000790377"/>
    </source>
</evidence>
<dbReference type="Proteomes" id="UP000790377">
    <property type="component" value="Unassembled WGS sequence"/>
</dbReference>
<feature type="non-terminal residue" evidence="1">
    <location>
        <position position="1"/>
    </location>
</feature>
<keyword evidence="2" id="KW-1185">Reference proteome</keyword>
<dbReference type="EMBL" id="MU268085">
    <property type="protein sequence ID" value="KAH7906006.1"/>
    <property type="molecule type" value="Genomic_DNA"/>
</dbReference>
<proteinExistence type="predicted"/>
<accession>A0ACB7ZY12</accession>
<organism evidence="1 2">
    <name type="scientific">Hygrophoropsis aurantiaca</name>
    <dbReference type="NCBI Taxonomy" id="72124"/>
    <lineage>
        <taxon>Eukaryota</taxon>
        <taxon>Fungi</taxon>
        <taxon>Dikarya</taxon>
        <taxon>Basidiomycota</taxon>
        <taxon>Agaricomycotina</taxon>
        <taxon>Agaricomycetes</taxon>
        <taxon>Agaricomycetidae</taxon>
        <taxon>Boletales</taxon>
        <taxon>Coniophorineae</taxon>
        <taxon>Hygrophoropsidaceae</taxon>
        <taxon>Hygrophoropsis</taxon>
    </lineage>
</organism>
<evidence type="ECO:0000313" key="1">
    <source>
        <dbReference type="EMBL" id="KAH7906006.1"/>
    </source>
</evidence>
<comment type="caution">
    <text evidence="1">The sequence shown here is derived from an EMBL/GenBank/DDBJ whole genome shotgun (WGS) entry which is preliminary data.</text>
</comment>
<sequence length="68" mass="7682">DGFKTFVAAVIGLHFWRAPHAAGMDMTRDEKQFLLPGIGRYVIEEILCSRICVRGQATRVYNLVKADE</sequence>
<gene>
    <name evidence="1" type="ORF">BJ138DRAFT_972258</name>
</gene>
<protein>
    <submittedName>
        <fullName evidence="1">Uncharacterized protein</fullName>
    </submittedName>
</protein>
<name>A0ACB7ZY12_9AGAM</name>